<dbReference type="EMBL" id="FWXV01000010">
    <property type="protein sequence ID" value="SMD24642.1"/>
    <property type="molecule type" value="Genomic_DNA"/>
</dbReference>
<gene>
    <name evidence="1" type="ORF">SAMN05661093_08695</name>
</gene>
<proteinExistence type="predicted"/>
<evidence type="ECO:0000313" key="2">
    <source>
        <dbReference type="Proteomes" id="UP000192674"/>
    </source>
</evidence>
<organism evidence="1 2">
    <name type="scientific">Kibdelosporangium aridum</name>
    <dbReference type="NCBI Taxonomy" id="2030"/>
    <lineage>
        <taxon>Bacteria</taxon>
        <taxon>Bacillati</taxon>
        <taxon>Actinomycetota</taxon>
        <taxon>Actinomycetes</taxon>
        <taxon>Pseudonocardiales</taxon>
        <taxon>Pseudonocardiaceae</taxon>
        <taxon>Kibdelosporangium</taxon>
    </lineage>
</organism>
<accession>A0A1W2FSE0</accession>
<evidence type="ECO:0000313" key="1">
    <source>
        <dbReference type="EMBL" id="SMD24642.1"/>
    </source>
</evidence>
<sequence>MEDQYIGKLGFEQRCADTGHLMCLYRLGNGKGAYWGTSKDVRNLEGIFYRTVGTGQNQPVKNNSESVMCALPVYKCYIYFNSGYLGNWDWLYGGEVGNLLLTWSDNASVRIRHEL</sequence>
<dbReference type="Proteomes" id="UP000192674">
    <property type="component" value="Unassembled WGS sequence"/>
</dbReference>
<dbReference type="AlphaFoldDB" id="A0A1W2FSE0"/>
<name>A0A1W2FSE0_KIBAR</name>
<reference evidence="1 2" key="1">
    <citation type="submission" date="2017-04" db="EMBL/GenBank/DDBJ databases">
        <authorList>
            <person name="Afonso C.L."/>
            <person name="Miller P.J."/>
            <person name="Scott M.A."/>
            <person name="Spackman E."/>
            <person name="Goraichik I."/>
            <person name="Dimitrov K.M."/>
            <person name="Suarez D.L."/>
            <person name="Swayne D.E."/>
        </authorList>
    </citation>
    <scope>NUCLEOTIDE SEQUENCE [LARGE SCALE GENOMIC DNA]</scope>
    <source>
        <strain evidence="1 2">DSM 43828</strain>
    </source>
</reference>
<evidence type="ECO:0008006" key="3">
    <source>
        <dbReference type="Google" id="ProtNLM"/>
    </source>
</evidence>
<protein>
    <recommendedName>
        <fullName evidence="3">Beta/Gamma crystallin</fullName>
    </recommendedName>
</protein>
<keyword evidence="2" id="KW-1185">Reference proteome</keyword>